<dbReference type="AlphaFoldDB" id="A0A3P7JAM1"/>
<name>A0A3P7JAM1_STRVU</name>
<proteinExistence type="predicted"/>
<sequence>MTTRAVHLEVVFNNSTQEFIPAFRRLSPKEASPIFFLATALPPFVRPTMHCRTSSIRVPP</sequence>
<dbReference type="OrthoDB" id="5984724at2759"/>
<protein>
    <submittedName>
        <fullName evidence="1">Uncharacterized protein</fullName>
    </submittedName>
</protein>
<reference evidence="1 2" key="1">
    <citation type="submission" date="2018-11" db="EMBL/GenBank/DDBJ databases">
        <authorList>
            <consortium name="Pathogen Informatics"/>
        </authorList>
    </citation>
    <scope>NUCLEOTIDE SEQUENCE [LARGE SCALE GENOMIC DNA]</scope>
</reference>
<organism evidence="1 2">
    <name type="scientific">Strongylus vulgaris</name>
    <name type="common">Blood worm</name>
    <dbReference type="NCBI Taxonomy" id="40348"/>
    <lineage>
        <taxon>Eukaryota</taxon>
        <taxon>Metazoa</taxon>
        <taxon>Ecdysozoa</taxon>
        <taxon>Nematoda</taxon>
        <taxon>Chromadorea</taxon>
        <taxon>Rhabditida</taxon>
        <taxon>Rhabditina</taxon>
        <taxon>Rhabditomorpha</taxon>
        <taxon>Strongyloidea</taxon>
        <taxon>Strongylidae</taxon>
        <taxon>Strongylus</taxon>
    </lineage>
</organism>
<accession>A0A3P7JAM1</accession>
<gene>
    <name evidence="1" type="ORF">SVUK_LOCUS12017</name>
</gene>
<evidence type="ECO:0000313" key="1">
    <source>
        <dbReference type="EMBL" id="VDM77019.1"/>
    </source>
</evidence>
<keyword evidence="2" id="KW-1185">Reference proteome</keyword>
<dbReference type="EMBL" id="UYYB01098259">
    <property type="protein sequence ID" value="VDM77019.1"/>
    <property type="molecule type" value="Genomic_DNA"/>
</dbReference>
<evidence type="ECO:0000313" key="2">
    <source>
        <dbReference type="Proteomes" id="UP000270094"/>
    </source>
</evidence>
<dbReference type="Proteomes" id="UP000270094">
    <property type="component" value="Unassembled WGS sequence"/>
</dbReference>